<dbReference type="AlphaFoldDB" id="A0A2U9CQB3"/>
<feature type="region of interest" description="Disordered" evidence="1">
    <location>
        <begin position="1"/>
        <end position="31"/>
    </location>
</feature>
<evidence type="ECO:0000313" key="3">
    <source>
        <dbReference type="Proteomes" id="UP000246464"/>
    </source>
</evidence>
<dbReference type="Proteomes" id="UP000246464">
    <property type="component" value="Chromosome 17"/>
</dbReference>
<gene>
    <name evidence="2" type="ORF">SMAX5B_016936</name>
</gene>
<accession>A0A2U9CQB3</accession>
<proteinExistence type="predicted"/>
<dbReference type="EMBL" id="CP026259">
    <property type="protein sequence ID" value="AWP16872.1"/>
    <property type="molecule type" value="Genomic_DNA"/>
</dbReference>
<keyword evidence="3" id="KW-1185">Reference proteome</keyword>
<reference evidence="2 3" key="1">
    <citation type="submission" date="2017-12" db="EMBL/GenBank/DDBJ databases">
        <title>Integrating genomic resources of turbot (Scophthalmus maximus) in depth evaluation of genetic and physical mapping variation across individuals.</title>
        <authorList>
            <person name="Martinez P."/>
        </authorList>
    </citation>
    <scope>NUCLEOTIDE SEQUENCE [LARGE SCALE GENOMIC DNA]</scope>
</reference>
<organism evidence="2 3">
    <name type="scientific">Scophthalmus maximus</name>
    <name type="common">Turbot</name>
    <name type="synonym">Psetta maxima</name>
    <dbReference type="NCBI Taxonomy" id="52904"/>
    <lineage>
        <taxon>Eukaryota</taxon>
        <taxon>Metazoa</taxon>
        <taxon>Chordata</taxon>
        <taxon>Craniata</taxon>
        <taxon>Vertebrata</taxon>
        <taxon>Euteleostomi</taxon>
        <taxon>Actinopterygii</taxon>
        <taxon>Neopterygii</taxon>
        <taxon>Teleostei</taxon>
        <taxon>Neoteleostei</taxon>
        <taxon>Acanthomorphata</taxon>
        <taxon>Carangaria</taxon>
        <taxon>Pleuronectiformes</taxon>
        <taxon>Pleuronectoidei</taxon>
        <taxon>Scophthalmidae</taxon>
        <taxon>Scophthalmus</taxon>
    </lineage>
</organism>
<evidence type="ECO:0000313" key="2">
    <source>
        <dbReference type="EMBL" id="AWP16872.1"/>
    </source>
</evidence>
<sequence length="49" mass="5922">MRVQASALQCRTNAGKEKQAQRKEQRNDHNFQRITTILHEASRMRWRLQ</sequence>
<feature type="compositionally biased region" description="Polar residues" evidence="1">
    <location>
        <begin position="1"/>
        <end position="12"/>
    </location>
</feature>
<feature type="compositionally biased region" description="Basic and acidic residues" evidence="1">
    <location>
        <begin position="14"/>
        <end position="31"/>
    </location>
</feature>
<name>A0A2U9CQB3_SCOMX</name>
<protein>
    <submittedName>
        <fullName evidence="2">Uncharacterized protein</fullName>
    </submittedName>
</protein>
<evidence type="ECO:0000256" key="1">
    <source>
        <dbReference type="SAM" id="MobiDB-lite"/>
    </source>
</evidence>